<gene>
    <name evidence="2" type="ORF">HETSPECPRED_004024</name>
</gene>
<keyword evidence="3" id="KW-1185">Reference proteome</keyword>
<dbReference type="InterPro" id="IPR011990">
    <property type="entry name" value="TPR-like_helical_dom_sf"/>
</dbReference>
<evidence type="ECO:0000313" key="3">
    <source>
        <dbReference type="Proteomes" id="UP000664521"/>
    </source>
</evidence>
<feature type="compositionally biased region" description="Basic and acidic residues" evidence="1">
    <location>
        <begin position="299"/>
        <end position="309"/>
    </location>
</feature>
<accession>A0A8H3ILA1</accession>
<protein>
    <recommendedName>
        <fullName evidence="4">NB-ARC domain-containing protein</fullName>
    </recommendedName>
</protein>
<dbReference type="Pfam" id="PF13424">
    <property type="entry name" value="TPR_12"/>
    <property type="match status" value="2"/>
</dbReference>
<dbReference type="PANTHER" id="PTHR46082">
    <property type="entry name" value="ATP/GTP-BINDING PROTEIN-RELATED"/>
    <property type="match status" value="1"/>
</dbReference>
<dbReference type="Proteomes" id="UP000664521">
    <property type="component" value="Unassembled WGS sequence"/>
</dbReference>
<proteinExistence type="predicted"/>
<feature type="region of interest" description="Disordered" evidence="1">
    <location>
        <begin position="121"/>
        <end position="140"/>
    </location>
</feature>
<dbReference type="EMBL" id="CAJPDS010000024">
    <property type="protein sequence ID" value="CAF9919520.1"/>
    <property type="molecule type" value="Genomic_DNA"/>
</dbReference>
<dbReference type="SUPFAM" id="SSF48452">
    <property type="entry name" value="TPR-like"/>
    <property type="match status" value="3"/>
</dbReference>
<organism evidence="2 3">
    <name type="scientific">Heterodermia speciosa</name>
    <dbReference type="NCBI Taxonomy" id="116794"/>
    <lineage>
        <taxon>Eukaryota</taxon>
        <taxon>Fungi</taxon>
        <taxon>Dikarya</taxon>
        <taxon>Ascomycota</taxon>
        <taxon>Pezizomycotina</taxon>
        <taxon>Lecanoromycetes</taxon>
        <taxon>OSLEUM clade</taxon>
        <taxon>Lecanoromycetidae</taxon>
        <taxon>Caliciales</taxon>
        <taxon>Physciaceae</taxon>
        <taxon>Heterodermia</taxon>
    </lineage>
</organism>
<name>A0A8H3ILA1_9LECA</name>
<dbReference type="AlphaFoldDB" id="A0A8H3ILA1"/>
<reference evidence="2" key="1">
    <citation type="submission" date="2021-03" db="EMBL/GenBank/DDBJ databases">
        <authorList>
            <person name="Tagirdzhanova G."/>
        </authorList>
    </citation>
    <scope>NUCLEOTIDE SEQUENCE</scope>
</reference>
<dbReference type="InterPro" id="IPR027417">
    <property type="entry name" value="P-loop_NTPase"/>
</dbReference>
<evidence type="ECO:0008006" key="4">
    <source>
        <dbReference type="Google" id="ProtNLM"/>
    </source>
</evidence>
<evidence type="ECO:0000256" key="1">
    <source>
        <dbReference type="SAM" id="MobiDB-lite"/>
    </source>
</evidence>
<dbReference type="Pfam" id="PF13374">
    <property type="entry name" value="TPR_10"/>
    <property type="match status" value="1"/>
</dbReference>
<dbReference type="Gene3D" id="3.40.50.300">
    <property type="entry name" value="P-loop containing nucleotide triphosphate hydrolases"/>
    <property type="match status" value="1"/>
</dbReference>
<dbReference type="InterPro" id="IPR053137">
    <property type="entry name" value="NLR-like"/>
</dbReference>
<feature type="region of interest" description="Disordered" evidence="1">
    <location>
        <begin position="281"/>
        <end position="309"/>
    </location>
</feature>
<dbReference type="OrthoDB" id="5086500at2759"/>
<dbReference type="Gene3D" id="1.25.40.10">
    <property type="entry name" value="Tetratricopeptide repeat domain"/>
    <property type="match status" value="2"/>
</dbReference>
<dbReference type="PANTHER" id="PTHR46082:SF6">
    <property type="entry name" value="AAA+ ATPASE DOMAIN-CONTAINING PROTEIN-RELATED"/>
    <property type="match status" value="1"/>
</dbReference>
<evidence type="ECO:0000313" key="2">
    <source>
        <dbReference type="EMBL" id="CAF9919520.1"/>
    </source>
</evidence>
<feature type="compositionally biased region" description="Polar residues" evidence="1">
    <location>
        <begin position="125"/>
        <end position="134"/>
    </location>
</feature>
<dbReference type="SUPFAM" id="SSF52540">
    <property type="entry name" value="P-loop containing nucleoside triphosphate hydrolases"/>
    <property type="match status" value="1"/>
</dbReference>
<sequence>MDPVSITAATVGIADVAFRVGRFLKRTIESSRNVDSDLRHLLGQVESLVSVNNGIKSITTAADFEQTFRRSFRGTTSLAMPREWEQLWRDTKRISIEITRLLENLERLLKAIQGSGVDAVEESSSDSFHNNGLQKRSESQGGAFRAFRHSASSKISTLRTQVRKDSKAEELKDIRHQLSSSQSALQTCLAAITLGWNVYSHQMTSDLLSQSREDFTNFLTKLQEQLASLQPQAILESQSRNKIFQAPAASDLFTGRMALLNQVEEAFGLVTYPFVDTAGELTKSPTSIPPSPTLSTASEESHEANARADPRSTHYNAFGYGRKQKRFILVGLGGSGKTEFCRKFAEQNQPNFWGVFWIDATSDETVHHSYKEVAQLGGVDGNIKAAMTWLAGLMFPWLLVIDNADDLHMEVERYFPGGERGNILVTTRRPALKHLGNVGKGYCEFEKLDEMEAHDLLLKHAREKTPWDETAQSLAKRITKVLGYLPLALVCAGKAIAEGITTLAEYISWFDDSWDRIRLQSKRSGRFVDEASKNVFAPYEAMLQALGQEDSQSAEDAIELLKMLSYLHHEGISMDVMIKAAHHPPAIEAQLRTEFDEKQQKELEDIGRKTAPKPKSWRRRLKDQIIHAIGWYEERVIFPVLPQVLRNDKTSSFSVHRLRAALTQLNQKSLVTLRRRNGTDVYSMHPLIHRWVRERPEMSIGERGLWCQAAITMLNQCIPLPPLGGGDSEVAFRRQLLPHLDAVRKFQSQTNHMLEEKRKSRMFSSLLLLRQPSIDRAKAQQYARFSRLYSECGRFQDAADLQEQVKDYAIKMLGLDDERTTLITLALSGTYFALTRINDAAALQSQALETCNNALGSGHPRTLKVMDALGKTECFRGRFKEARKLHEDALAGMQEILPATHHDIFLSMDNLGVVWHRYFQYERAEKLHTQALSGLSNALGKDHPDTLIAKENLAMTYLEMSLNFGQETTHDVTPEEGADSLLKAYTLEHEVLMTRRQNMGKENNWTLWAISNLARIKASLGNFEEAEADMQAALEVGIRNLGESHFGILSGKTHLARVLAAEKKYDEAEKMFQDVIIKGSYQKGLRSEGESPDHLLAVWYYAGFCQSIGKTSKAIGLLEGVSEGLTAIGATQHPFWERLWNKLKALRAENDIDTKIKNTGDAKILTYTEAGPQE</sequence>
<comment type="caution">
    <text evidence="2">The sequence shown here is derived from an EMBL/GenBank/DDBJ whole genome shotgun (WGS) entry which is preliminary data.</text>
</comment>